<protein>
    <recommendedName>
        <fullName evidence="5">Tetratricopeptide repeat protein 29</fullName>
    </recommendedName>
</protein>
<keyword evidence="4" id="KW-0802">TPR repeat</keyword>
<dbReference type="GO" id="GO:0003341">
    <property type="term" value="P:cilium movement"/>
    <property type="evidence" value="ECO:0007669"/>
    <property type="project" value="TreeGrafter"/>
</dbReference>
<evidence type="ECO:0000256" key="5">
    <source>
        <dbReference type="ARBA" id="ARBA00040665"/>
    </source>
</evidence>
<reference evidence="6 7" key="1">
    <citation type="journal article" date="2018" name="Cell">
        <title>The Chara Genome: Secondary Complexity and Implications for Plant Terrestrialization.</title>
        <authorList>
            <person name="Nishiyama T."/>
            <person name="Sakayama H."/>
            <person name="Vries J.D."/>
            <person name="Buschmann H."/>
            <person name="Saint-Marcoux D."/>
            <person name="Ullrich K.K."/>
            <person name="Haas F.B."/>
            <person name="Vanderstraeten L."/>
            <person name="Becker D."/>
            <person name="Lang D."/>
            <person name="Vosolsobe S."/>
            <person name="Rombauts S."/>
            <person name="Wilhelmsson P.K.I."/>
            <person name="Janitza P."/>
            <person name="Kern R."/>
            <person name="Heyl A."/>
            <person name="Rumpler F."/>
            <person name="Villalobos L.I.A.C."/>
            <person name="Clay J.M."/>
            <person name="Skokan R."/>
            <person name="Toyoda A."/>
            <person name="Suzuki Y."/>
            <person name="Kagoshima H."/>
            <person name="Schijlen E."/>
            <person name="Tajeshwar N."/>
            <person name="Catarino B."/>
            <person name="Hetherington A.J."/>
            <person name="Saltykova A."/>
            <person name="Bonnot C."/>
            <person name="Breuninger H."/>
            <person name="Symeonidi A."/>
            <person name="Radhakrishnan G.V."/>
            <person name="Van Nieuwerburgh F."/>
            <person name="Deforce D."/>
            <person name="Chang C."/>
            <person name="Karol K.G."/>
            <person name="Hedrich R."/>
            <person name="Ulvskov P."/>
            <person name="Glockner G."/>
            <person name="Delwiche C.F."/>
            <person name="Petrasek J."/>
            <person name="Van de Peer Y."/>
            <person name="Friml J."/>
            <person name="Beilby M."/>
            <person name="Dolan L."/>
            <person name="Kohara Y."/>
            <person name="Sugano S."/>
            <person name="Fujiyama A."/>
            <person name="Delaux P.-M."/>
            <person name="Quint M."/>
            <person name="TheiBen G."/>
            <person name="Hagemann M."/>
            <person name="Harholt J."/>
            <person name="Dunand C."/>
            <person name="Zachgo S."/>
            <person name="Langdale J."/>
            <person name="Maumus F."/>
            <person name="Straeten D.V.D."/>
            <person name="Gould S.B."/>
            <person name="Rensing S.A."/>
        </authorList>
    </citation>
    <scope>NUCLEOTIDE SEQUENCE [LARGE SCALE GENOMIC DNA]</scope>
    <source>
        <strain evidence="6 7">S276</strain>
    </source>
</reference>
<dbReference type="GO" id="GO:0005737">
    <property type="term" value="C:cytoplasm"/>
    <property type="evidence" value="ECO:0007669"/>
    <property type="project" value="UniProtKB-SubCell"/>
</dbReference>
<evidence type="ECO:0000256" key="4">
    <source>
        <dbReference type="ARBA" id="ARBA00022803"/>
    </source>
</evidence>
<dbReference type="Proteomes" id="UP000265515">
    <property type="component" value="Unassembled WGS sequence"/>
</dbReference>
<comment type="subcellular location">
    <subcellularLocation>
        <location evidence="1">Cytoplasm</location>
    </subcellularLocation>
</comment>
<dbReference type="PANTHER" id="PTHR46630:SF1">
    <property type="entry name" value="TETRATRICOPEPTIDE REPEAT PROTEIN 29"/>
    <property type="match status" value="1"/>
</dbReference>
<accession>A0A388JNH5</accession>
<proteinExistence type="predicted"/>
<evidence type="ECO:0000313" key="7">
    <source>
        <dbReference type="Proteomes" id="UP000265515"/>
    </source>
</evidence>
<dbReference type="InterPro" id="IPR011990">
    <property type="entry name" value="TPR-like_helical_dom_sf"/>
</dbReference>
<evidence type="ECO:0000256" key="3">
    <source>
        <dbReference type="ARBA" id="ARBA00022737"/>
    </source>
</evidence>
<sequence>MPDSSEPPRTMYGAAPLLPRYLDNRSFCDATKLRPRSLLTMEKDVRLLRLGAKTQASELPGYPEASLFEIGIKIAEKLVDPRDIEDGITPKEYVAIREEEAQMVATIFSWWSDNYFLASPPLRDTKAIHTKHVSVIIHGQPYELHMRECVPDKTHQLIADILTEYRDTISVKDAHIGLSVIIQREIRTDNHPPIHCKLYRQGCQTYSMLADEAESMGELEQSIEFNEKCIQIAMQANDEAEEGLAKHRIGNLWQRLNQPRTAIDYQQQYLAICRSNNNKISGRRYHDLRYHKRISRADITMQISPPQISAPQTSRADITMQITRPQISPPQISRRDITMQISRADNTTSDITSRYHDGDITTSDITSRYHDGDITTSDITSRYHDLRSDITTSDITTSAITTSDITTSDITSRYHDPRYHEQISRPQISRADITTSELRLTPGLQKMPSAYTRPTPPKA</sequence>
<dbReference type="SUPFAM" id="SSF48452">
    <property type="entry name" value="TPR-like"/>
    <property type="match status" value="1"/>
</dbReference>
<evidence type="ECO:0000313" key="6">
    <source>
        <dbReference type="EMBL" id="GBG59303.1"/>
    </source>
</evidence>
<dbReference type="GO" id="GO:0005929">
    <property type="term" value="C:cilium"/>
    <property type="evidence" value="ECO:0007669"/>
    <property type="project" value="TreeGrafter"/>
</dbReference>
<dbReference type="Gene3D" id="1.25.40.10">
    <property type="entry name" value="Tetratricopeptide repeat domain"/>
    <property type="match status" value="1"/>
</dbReference>
<organism evidence="6 7">
    <name type="scientific">Chara braunii</name>
    <name type="common">Braun's stonewort</name>
    <dbReference type="NCBI Taxonomy" id="69332"/>
    <lineage>
        <taxon>Eukaryota</taxon>
        <taxon>Viridiplantae</taxon>
        <taxon>Streptophyta</taxon>
        <taxon>Charophyceae</taxon>
        <taxon>Charales</taxon>
        <taxon>Characeae</taxon>
        <taxon>Chara</taxon>
    </lineage>
</organism>
<dbReference type="Gramene" id="GBG59303">
    <property type="protein sequence ID" value="GBG59303"/>
    <property type="gene ID" value="CBR_g32316"/>
</dbReference>
<keyword evidence="3" id="KW-0677">Repeat</keyword>
<evidence type="ECO:0000256" key="2">
    <source>
        <dbReference type="ARBA" id="ARBA00022490"/>
    </source>
</evidence>
<gene>
    <name evidence="6" type="ORF">CBR_g32316</name>
</gene>
<name>A0A388JNH5_CHABU</name>
<keyword evidence="2" id="KW-0963">Cytoplasm</keyword>
<dbReference type="PANTHER" id="PTHR46630">
    <property type="entry name" value="TETRATRICOPEPTIDE REPEAT PROTEIN 29"/>
    <property type="match status" value="1"/>
</dbReference>
<dbReference type="OrthoDB" id="5961805at2759"/>
<dbReference type="AlphaFoldDB" id="A0A388JNH5"/>
<dbReference type="EMBL" id="BFEA01000003">
    <property type="protein sequence ID" value="GBG59303.1"/>
    <property type="molecule type" value="Genomic_DNA"/>
</dbReference>
<keyword evidence="7" id="KW-1185">Reference proteome</keyword>
<comment type="caution">
    <text evidence="6">The sequence shown here is derived from an EMBL/GenBank/DDBJ whole genome shotgun (WGS) entry which is preliminary data.</text>
</comment>
<dbReference type="InterPro" id="IPR051476">
    <property type="entry name" value="Bac_ResReg_Asp_Phosphatase"/>
</dbReference>
<evidence type="ECO:0000256" key="1">
    <source>
        <dbReference type="ARBA" id="ARBA00004496"/>
    </source>
</evidence>